<comment type="caution">
    <text evidence="1">The sequence shown here is derived from an EMBL/GenBank/DDBJ whole genome shotgun (WGS) entry which is preliminary data.</text>
</comment>
<reference evidence="1 2" key="1">
    <citation type="submission" date="2016-08" db="EMBL/GenBank/DDBJ databases">
        <authorList>
            <person name="Seilhamer J.J."/>
        </authorList>
    </citation>
    <scope>NUCLEOTIDE SEQUENCE [LARGE SCALE GENOMIC DNA]</scope>
    <source>
        <strain evidence="1 2">KT-27</strain>
    </source>
</reference>
<protein>
    <submittedName>
        <fullName evidence="1">Uncharacterized protein</fullName>
    </submittedName>
</protein>
<proteinExistence type="predicted"/>
<accession>A0A2S3WE78</accession>
<name>A0A2S3WE78_PSEPU</name>
<reference evidence="1 2" key="2">
    <citation type="submission" date="2018-03" db="EMBL/GenBank/DDBJ databases">
        <title>Draft genome of Pseudomonas putida strain KT-27.</title>
        <authorList>
            <person name="Yoshizawa S."/>
            <person name="Khan N.H."/>
            <person name="Nishimura M."/>
            <person name="Chiura H.X."/>
            <person name="Ogura Y."/>
            <person name="Hayashi T."/>
            <person name="Kogure K."/>
        </authorList>
    </citation>
    <scope>NUCLEOTIDE SEQUENCE [LARGE SCALE GENOMIC DNA]</scope>
    <source>
        <strain evidence="1 2">KT-27</strain>
    </source>
</reference>
<dbReference type="Proteomes" id="UP000237194">
    <property type="component" value="Unassembled WGS sequence"/>
</dbReference>
<evidence type="ECO:0000313" key="2">
    <source>
        <dbReference type="Proteomes" id="UP000237194"/>
    </source>
</evidence>
<dbReference type="RefSeq" id="WP_103437287.1">
    <property type="nucleotide sequence ID" value="NZ_MIND01000018.1"/>
</dbReference>
<dbReference type="AlphaFoldDB" id="A0A2S3WE78"/>
<evidence type="ECO:0000313" key="1">
    <source>
        <dbReference type="EMBL" id="POF89219.1"/>
    </source>
</evidence>
<sequence>MSIRSLVKNLPADPARPGWVLGWGVLRDRHPWHLVDVYADLTTARIEAERRGDSYVVEFGSHRIGSSEFICGVSLPEG</sequence>
<dbReference type="EMBL" id="MIND01000018">
    <property type="protein sequence ID" value="POF89219.1"/>
    <property type="molecule type" value="Genomic_DNA"/>
</dbReference>
<gene>
    <name evidence="1" type="ORF">BGP80_15100</name>
</gene>
<organism evidence="1 2">
    <name type="scientific">Pseudomonas putida</name>
    <name type="common">Arthrobacter siderocapsulatus</name>
    <dbReference type="NCBI Taxonomy" id="303"/>
    <lineage>
        <taxon>Bacteria</taxon>
        <taxon>Pseudomonadati</taxon>
        <taxon>Pseudomonadota</taxon>
        <taxon>Gammaproteobacteria</taxon>
        <taxon>Pseudomonadales</taxon>
        <taxon>Pseudomonadaceae</taxon>
        <taxon>Pseudomonas</taxon>
    </lineage>
</organism>